<dbReference type="SUPFAM" id="SSF46689">
    <property type="entry name" value="Homeodomain-like"/>
    <property type="match status" value="1"/>
</dbReference>
<dbReference type="Gene3D" id="2.60.120.10">
    <property type="entry name" value="Jelly Rolls"/>
    <property type="match status" value="1"/>
</dbReference>
<evidence type="ECO:0000256" key="3">
    <source>
        <dbReference type="ARBA" id="ARBA00023163"/>
    </source>
</evidence>
<reference evidence="5 6" key="1">
    <citation type="submission" date="2018-05" db="EMBL/GenBank/DDBJ databases">
        <title>Genomic Encyclopedia of Archaeal and Bacterial Type Strains, Phase II (KMG-II): from individual species to whole genera.</title>
        <authorList>
            <person name="Goeker M."/>
        </authorList>
    </citation>
    <scope>NUCLEOTIDE SEQUENCE [LARGE SCALE GENOMIC DNA]</scope>
    <source>
        <strain evidence="5 6">DSM 22214</strain>
    </source>
</reference>
<dbReference type="PANTHER" id="PTHR43280">
    <property type="entry name" value="ARAC-FAMILY TRANSCRIPTIONAL REGULATOR"/>
    <property type="match status" value="1"/>
</dbReference>
<proteinExistence type="predicted"/>
<organism evidence="5 6">
    <name type="scientific">Arcicella aurantiaca</name>
    <dbReference type="NCBI Taxonomy" id="591202"/>
    <lineage>
        <taxon>Bacteria</taxon>
        <taxon>Pseudomonadati</taxon>
        <taxon>Bacteroidota</taxon>
        <taxon>Cytophagia</taxon>
        <taxon>Cytophagales</taxon>
        <taxon>Flectobacillaceae</taxon>
        <taxon>Arcicella</taxon>
    </lineage>
</organism>
<dbReference type="RefSeq" id="WP_109745068.1">
    <property type="nucleotide sequence ID" value="NZ_QGGO01000036.1"/>
</dbReference>
<dbReference type="SMART" id="SM00342">
    <property type="entry name" value="HTH_ARAC"/>
    <property type="match status" value="1"/>
</dbReference>
<feature type="domain" description="HTH araC/xylS-type" evidence="4">
    <location>
        <begin position="191"/>
        <end position="289"/>
    </location>
</feature>
<dbReference type="Gene3D" id="1.10.10.60">
    <property type="entry name" value="Homeodomain-like"/>
    <property type="match status" value="1"/>
</dbReference>
<dbReference type="PROSITE" id="PS01124">
    <property type="entry name" value="HTH_ARAC_FAMILY_2"/>
    <property type="match status" value="1"/>
</dbReference>
<dbReference type="OrthoDB" id="9793451at2"/>
<accession>A0A316DIH2</accession>
<dbReference type="Pfam" id="PF12833">
    <property type="entry name" value="HTH_18"/>
    <property type="match status" value="1"/>
</dbReference>
<evidence type="ECO:0000256" key="1">
    <source>
        <dbReference type="ARBA" id="ARBA00023015"/>
    </source>
</evidence>
<gene>
    <name evidence="5" type="ORF">LV89_04413</name>
</gene>
<keyword evidence="1" id="KW-0805">Transcription regulation</keyword>
<protein>
    <submittedName>
        <fullName evidence="5">AraC family transcriptional activator of pobA</fullName>
    </submittedName>
</protein>
<keyword evidence="2" id="KW-0238">DNA-binding</keyword>
<evidence type="ECO:0000313" key="5">
    <source>
        <dbReference type="EMBL" id="PWK17312.1"/>
    </source>
</evidence>
<dbReference type="AlphaFoldDB" id="A0A316DIH2"/>
<name>A0A316DIH2_9BACT</name>
<dbReference type="InterPro" id="IPR014710">
    <property type="entry name" value="RmlC-like_jellyroll"/>
</dbReference>
<keyword evidence="6" id="KW-1185">Reference proteome</keyword>
<dbReference type="Proteomes" id="UP000245489">
    <property type="component" value="Unassembled WGS sequence"/>
</dbReference>
<dbReference type="InterPro" id="IPR009057">
    <property type="entry name" value="Homeodomain-like_sf"/>
</dbReference>
<dbReference type="PANTHER" id="PTHR43280:SF32">
    <property type="entry name" value="TRANSCRIPTIONAL REGULATORY PROTEIN"/>
    <property type="match status" value="1"/>
</dbReference>
<evidence type="ECO:0000313" key="6">
    <source>
        <dbReference type="Proteomes" id="UP000245489"/>
    </source>
</evidence>
<sequence length="294" mass="33878">MSTKVYFKGNYQKDSIDFEDGLIQVTAFPFVDSLFVREVKPHAHNFFQGFLLEEGITSLEYEENTIEIIAPAFFTIPKNIVHGLTNSEDCRGWIINLSDLFLENILRKDADIVMELDAIHIKHLREGEETEEVIVAMKKIVAEFNQNLPGKSIMLQNLVSILVVGLHRISKKNTHPLNPLHSDNTSKIYFRRFIQLIKTDYTFKKTVESFANDLGISAGHLNRICHQITNNSPKEIISNYFIQEAQKELTSIEKSITQISYQLHCDDPAYFSRLFKKRTGLTPKEYREKHGIKA</sequence>
<comment type="caution">
    <text evidence="5">The sequence shown here is derived from an EMBL/GenBank/DDBJ whole genome shotgun (WGS) entry which is preliminary data.</text>
</comment>
<dbReference type="EMBL" id="QGGO01000036">
    <property type="protein sequence ID" value="PWK17312.1"/>
    <property type="molecule type" value="Genomic_DNA"/>
</dbReference>
<dbReference type="GO" id="GO:0043565">
    <property type="term" value="F:sequence-specific DNA binding"/>
    <property type="evidence" value="ECO:0007669"/>
    <property type="project" value="InterPro"/>
</dbReference>
<keyword evidence="3" id="KW-0804">Transcription</keyword>
<dbReference type="InterPro" id="IPR018060">
    <property type="entry name" value="HTH_AraC"/>
</dbReference>
<evidence type="ECO:0000256" key="2">
    <source>
        <dbReference type="ARBA" id="ARBA00023125"/>
    </source>
</evidence>
<evidence type="ECO:0000259" key="4">
    <source>
        <dbReference type="PROSITE" id="PS01124"/>
    </source>
</evidence>
<dbReference type="GO" id="GO:0003700">
    <property type="term" value="F:DNA-binding transcription factor activity"/>
    <property type="evidence" value="ECO:0007669"/>
    <property type="project" value="InterPro"/>
</dbReference>